<evidence type="ECO:0000256" key="6">
    <source>
        <dbReference type="ARBA" id="ARBA00023136"/>
    </source>
</evidence>
<feature type="transmembrane region" description="Helical" evidence="7">
    <location>
        <begin position="28"/>
        <end position="49"/>
    </location>
</feature>
<evidence type="ECO:0000256" key="5">
    <source>
        <dbReference type="ARBA" id="ARBA00022989"/>
    </source>
</evidence>
<feature type="transmembrane region" description="Helical" evidence="7">
    <location>
        <begin position="372"/>
        <end position="391"/>
    </location>
</feature>
<evidence type="ECO:0000256" key="2">
    <source>
        <dbReference type="ARBA" id="ARBA00005262"/>
    </source>
</evidence>
<feature type="transmembrane region" description="Helical" evidence="7">
    <location>
        <begin position="314"/>
        <end position="335"/>
    </location>
</feature>
<dbReference type="EMBL" id="BMFW01000054">
    <property type="protein sequence ID" value="GGI02905.1"/>
    <property type="molecule type" value="Genomic_DNA"/>
</dbReference>
<reference evidence="9" key="1">
    <citation type="journal article" date="2019" name="Int. J. Syst. Evol. Microbiol.">
        <title>The Global Catalogue of Microorganisms (GCM) 10K type strain sequencing project: providing services to taxonomists for standard genome sequencing and annotation.</title>
        <authorList>
            <consortium name="The Broad Institute Genomics Platform"/>
            <consortium name="The Broad Institute Genome Sequencing Center for Infectious Disease"/>
            <person name="Wu L."/>
            <person name="Ma J."/>
        </authorList>
    </citation>
    <scope>NUCLEOTIDE SEQUENCE [LARGE SCALE GENOMIC DNA]</scope>
    <source>
        <strain evidence="9">CGMCC 1.12778</strain>
    </source>
</reference>
<gene>
    <name evidence="8" type="primary">chrA</name>
    <name evidence="8" type="ORF">GCM10007170_45690</name>
</gene>
<feature type="transmembrane region" description="Helical" evidence="7">
    <location>
        <begin position="96"/>
        <end position="120"/>
    </location>
</feature>
<sequence>MTDPISGDGAARDGSGTGPANAVSLGRLVLYFLRLGTIGFGGPIATVGYMQRDLVEQRGWINRKDFLDGVALGQTMPGPLAAQVAMWIGYLNRGAWGALAVAAAFIGPAFIIIVVVGALYTQFSGLSLVQSLFYGIAPAVMAIITIAGYKLLKLTDRRDWRLWAISAAVFAVTAITGSEPVPLILAAGIMMLILDARPSLHRPWRRKPRHPPKNGGAMHLQSWSPALLLPALLGPIAAGETLLALGLFFLQTGALVFGSGLAIVPLLRDGVVAQHHWLTQGQFLDAVAMGLITPGPVVITAGFIGYLVAGLPGAITATVAIFTPIYLAVIIPGRWFIRHRDNKQVKAFVAGATAAAAGALSGAVVVLTRQAVTDWITAAIAVVSLGLLWRFKINEPYIVIAAGALGILLH</sequence>
<evidence type="ECO:0000313" key="9">
    <source>
        <dbReference type="Proteomes" id="UP000643279"/>
    </source>
</evidence>
<evidence type="ECO:0000256" key="4">
    <source>
        <dbReference type="ARBA" id="ARBA00022692"/>
    </source>
</evidence>
<feature type="transmembrane region" description="Helical" evidence="7">
    <location>
        <begin position="242"/>
        <end position="267"/>
    </location>
</feature>
<dbReference type="InterPro" id="IPR014047">
    <property type="entry name" value="Chr_Tranpt_l_chain"/>
</dbReference>
<comment type="subcellular location">
    <subcellularLocation>
        <location evidence="1">Cell membrane</location>
        <topology evidence="1">Multi-pass membrane protein</topology>
    </subcellularLocation>
</comment>
<dbReference type="PANTHER" id="PTHR43663">
    <property type="entry name" value="CHROMATE TRANSPORT PROTEIN-RELATED"/>
    <property type="match status" value="1"/>
</dbReference>
<organism evidence="8 9">
    <name type="scientific">Arthrobacter liuii</name>
    <dbReference type="NCBI Taxonomy" id="1476996"/>
    <lineage>
        <taxon>Bacteria</taxon>
        <taxon>Bacillati</taxon>
        <taxon>Actinomycetota</taxon>
        <taxon>Actinomycetes</taxon>
        <taxon>Micrococcales</taxon>
        <taxon>Micrococcaceae</taxon>
        <taxon>Arthrobacter</taxon>
    </lineage>
</organism>
<comment type="similarity">
    <text evidence="2">Belongs to the chromate ion transporter (CHR) (TC 2.A.51) family.</text>
</comment>
<feature type="transmembrane region" description="Helical" evidence="7">
    <location>
        <begin position="347"/>
        <end position="366"/>
    </location>
</feature>
<evidence type="ECO:0000313" key="8">
    <source>
        <dbReference type="EMBL" id="GGI02905.1"/>
    </source>
</evidence>
<dbReference type="Pfam" id="PF02417">
    <property type="entry name" value="Chromate_transp"/>
    <property type="match status" value="2"/>
</dbReference>
<dbReference type="RefSeq" id="WP_188573779.1">
    <property type="nucleotide sequence ID" value="NZ_BMFW01000054.1"/>
</dbReference>
<evidence type="ECO:0000256" key="1">
    <source>
        <dbReference type="ARBA" id="ARBA00004651"/>
    </source>
</evidence>
<feature type="transmembrane region" description="Helical" evidence="7">
    <location>
        <begin position="287"/>
        <end position="308"/>
    </location>
</feature>
<keyword evidence="5 7" id="KW-1133">Transmembrane helix</keyword>
<feature type="transmembrane region" description="Helical" evidence="7">
    <location>
        <begin position="132"/>
        <end position="152"/>
    </location>
</feature>
<feature type="transmembrane region" description="Helical" evidence="7">
    <location>
        <begin position="164"/>
        <end position="194"/>
    </location>
</feature>
<dbReference type="InterPro" id="IPR052518">
    <property type="entry name" value="CHR_Transporter"/>
</dbReference>
<protein>
    <submittedName>
        <fullName evidence="8">Chromate resistance transporter</fullName>
    </submittedName>
</protein>
<dbReference type="PANTHER" id="PTHR43663:SF1">
    <property type="entry name" value="CHROMATE TRANSPORTER"/>
    <property type="match status" value="1"/>
</dbReference>
<comment type="caution">
    <text evidence="8">The sequence shown here is derived from an EMBL/GenBank/DDBJ whole genome shotgun (WGS) entry which is preliminary data.</text>
</comment>
<name>A0ABQ2AZ18_9MICC</name>
<evidence type="ECO:0000256" key="3">
    <source>
        <dbReference type="ARBA" id="ARBA00022475"/>
    </source>
</evidence>
<keyword evidence="6 7" id="KW-0472">Membrane</keyword>
<evidence type="ECO:0000256" key="7">
    <source>
        <dbReference type="SAM" id="Phobius"/>
    </source>
</evidence>
<dbReference type="PIRSF" id="PIRSF004810">
    <property type="entry name" value="ChrA"/>
    <property type="match status" value="1"/>
</dbReference>
<keyword evidence="4 7" id="KW-0812">Transmembrane</keyword>
<dbReference type="NCBIfam" id="TIGR00937">
    <property type="entry name" value="2A51"/>
    <property type="match status" value="1"/>
</dbReference>
<keyword evidence="3" id="KW-1003">Cell membrane</keyword>
<dbReference type="InterPro" id="IPR003370">
    <property type="entry name" value="Chromate_transpt"/>
</dbReference>
<keyword evidence="9" id="KW-1185">Reference proteome</keyword>
<proteinExistence type="inferred from homology"/>
<accession>A0ABQ2AZ18</accession>
<dbReference type="Proteomes" id="UP000643279">
    <property type="component" value="Unassembled WGS sequence"/>
</dbReference>